<dbReference type="PRINTS" id="PR00260">
    <property type="entry name" value="CHEMTRNSDUCR"/>
</dbReference>
<name>A0A4R6G3M0_9BURK</name>
<gene>
    <name evidence="3" type="ORF">EV677_2619</name>
</gene>
<dbReference type="GO" id="GO:0004888">
    <property type="term" value="F:transmembrane signaling receptor activity"/>
    <property type="evidence" value="ECO:0007669"/>
    <property type="project" value="InterPro"/>
</dbReference>
<keyword evidence="4" id="KW-1185">Reference proteome</keyword>
<keyword evidence="1" id="KW-0807">Transducer</keyword>
<protein>
    <submittedName>
        <fullName evidence="3">PilJ/NarX-like methyl-accepting chemotaxis transducer</fullName>
    </submittedName>
</protein>
<evidence type="ECO:0000259" key="2">
    <source>
        <dbReference type="PROSITE" id="PS50111"/>
    </source>
</evidence>
<comment type="caution">
    <text evidence="3">The sequence shown here is derived from an EMBL/GenBank/DDBJ whole genome shotgun (WGS) entry which is preliminary data.</text>
</comment>
<dbReference type="AlphaFoldDB" id="A0A4R6G3M0"/>
<organism evidence="3 4">
    <name type="scientific">Herminiimonas fonticola</name>
    <dbReference type="NCBI Taxonomy" id="303380"/>
    <lineage>
        <taxon>Bacteria</taxon>
        <taxon>Pseudomonadati</taxon>
        <taxon>Pseudomonadota</taxon>
        <taxon>Betaproteobacteria</taxon>
        <taxon>Burkholderiales</taxon>
        <taxon>Oxalobacteraceae</taxon>
        <taxon>Herminiimonas</taxon>
    </lineage>
</organism>
<accession>A0A4R6G3M0</accession>
<dbReference type="GO" id="GO:0007165">
    <property type="term" value="P:signal transduction"/>
    <property type="evidence" value="ECO:0007669"/>
    <property type="project" value="UniProtKB-KW"/>
</dbReference>
<dbReference type="GO" id="GO:0016020">
    <property type="term" value="C:membrane"/>
    <property type="evidence" value="ECO:0007669"/>
    <property type="project" value="InterPro"/>
</dbReference>
<evidence type="ECO:0000313" key="4">
    <source>
        <dbReference type="Proteomes" id="UP000294737"/>
    </source>
</evidence>
<dbReference type="Gene3D" id="1.10.287.950">
    <property type="entry name" value="Methyl-accepting chemotaxis protein"/>
    <property type="match status" value="1"/>
</dbReference>
<dbReference type="SUPFAM" id="SSF58104">
    <property type="entry name" value="Methyl-accepting chemotaxis protein (MCP) signaling domain"/>
    <property type="match status" value="1"/>
</dbReference>
<sequence length="266" mass="28607">MMPQAALRETKTAAPALPVAVNDEHVVNAVHVKHETERGIALQTASEADASAEDESVVPLSGEIFGMLINLSGRRRFTSQRLVLYAVLASQGHANAAAIGREALGLFRGAHASLLKRSGDLPGVFCPELEEVYFGKAEGDRKICYFMDLAGRTLNAIEDKLRAAPELLAELVQVTTPLLAILNQITSVYEEQSKKHARLMRNQLRSIMTEIETIAREANMVAMNARIVAARAGQAGKEFSVVAGVLSNITHEIDDLVKAALNGAAA</sequence>
<reference evidence="3 4" key="1">
    <citation type="submission" date="2019-03" db="EMBL/GenBank/DDBJ databases">
        <title>Genomic Encyclopedia of Type Strains, Phase IV (KMG-IV): sequencing the most valuable type-strain genomes for metagenomic binning, comparative biology and taxonomic classification.</title>
        <authorList>
            <person name="Goeker M."/>
        </authorList>
    </citation>
    <scope>NUCLEOTIDE SEQUENCE [LARGE SCALE GENOMIC DNA]</scope>
    <source>
        <strain evidence="3 4">DSM 18555</strain>
    </source>
</reference>
<feature type="domain" description="Methyl-accepting transducer" evidence="2">
    <location>
        <begin position="202"/>
        <end position="266"/>
    </location>
</feature>
<dbReference type="InterPro" id="IPR004089">
    <property type="entry name" value="MCPsignal_dom"/>
</dbReference>
<dbReference type="Proteomes" id="UP000294737">
    <property type="component" value="Unassembled WGS sequence"/>
</dbReference>
<dbReference type="InterPro" id="IPR004090">
    <property type="entry name" value="Chemotax_Me-accpt_rcpt"/>
</dbReference>
<dbReference type="PROSITE" id="PS50111">
    <property type="entry name" value="CHEMOTAXIS_TRANSDUC_2"/>
    <property type="match status" value="1"/>
</dbReference>
<evidence type="ECO:0000256" key="1">
    <source>
        <dbReference type="PROSITE-ProRule" id="PRU00284"/>
    </source>
</evidence>
<dbReference type="GO" id="GO:0006935">
    <property type="term" value="P:chemotaxis"/>
    <property type="evidence" value="ECO:0007669"/>
    <property type="project" value="InterPro"/>
</dbReference>
<evidence type="ECO:0000313" key="3">
    <source>
        <dbReference type="EMBL" id="TDN89029.1"/>
    </source>
</evidence>
<dbReference type="Pfam" id="PF00015">
    <property type="entry name" value="MCPsignal"/>
    <property type="match status" value="1"/>
</dbReference>
<dbReference type="EMBL" id="SNWF01000006">
    <property type="protein sequence ID" value="TDN89029.1"/>
    <property type="molecule type" value="Genomic_DNA"/>
</dbReference>
<proteinExistence type="predicted"/>